<evidence type="ECO:0000313" key="2">
    <source>
        <dbReference type="Proteomes" id="UP000277094"/>
    </source>
</evidence>
<dbReference type="InterPro" id="IPR046646">
    <property type="entry name" value="DUF6758"/>
</dbReference>
<dbReference type="EMBL" id="RJSG01000005">
    <property type="protein sequence ID" value="RNL77285.1"/>
    <property type="molecule type" value="Genomic_DNA"/>
</dbReference>
<reference evidence="1 2" key="1">
    <citation type="submission" date="2018-11" db="EMBL/GenBank/DDBJ databases">
        <authorList>
            <person name="Li F."/>
        </authorList>
    </citation>
    <scope>NUCLEOTIDE SEQUENCE [LARGE SCALE GENOMIC DNA]</scope>
    <source>
        <strain evidence="1 2">KIS18-7</strain>
    </source>
</reference>
<accession>A0A3N0DNQ5</accession>
<dbReference type="OrthoDB" id="5179979at2"/>
<dbReference type="AlphaFoldDB" id="A0A3N0DNQ5"/>
<comment type="caution">
    <text evidence="1">The sequence shown here is derived from an EMBL/GenBank/DDBJ whole genome shotgun (WGS) entry which is preliminary data.</text>
</comment>
<name>A0A3N0DNQ5_9ACTN</name>
<dbReference type="Proteomes" id="UP000277094">
    <property type="component" value="Unassembled WGS sequence"/>
</dbReference>
<protein>
    <submittedName>
        <fullName evidence="1">Uncharacterized protein</fullName>
    </submittedName>
</protein>
<organism evidence="1 2">
    <name type="scientific">Nocardioides marmorisolisilvae</name>
    <dbReference type="NCBI Taxonomy" id="1542737"/>
    <lineage>
        <taxon>Bacteria</taxon>
        <taxon>Bacillati</taxon>
        <taxon>Actinomycetota</taxon>
        <taxon>Actinomycetes</taxon>
        <taxon>Propionibacteriales</taxon>
        <taxon>Nocardioidaceae</taxon>
        <taxon>Nocardioides</taxon>
    </lineage>
</organism>
<evidence type="ECO:0000313" key="1">
    <source>
        <dbReference type="EMBL" id="RNL77285.1"/>
    </source>
</evidence>
<keyword evidence="2" id="KW-1185">Reference proteome</keyword>
<gene>
    <name evidence="1" type="ORF">EFL95_17640</name>
</gene>
<sequence length="211" mass="22442">MSLAASCPRCTAPITEGDGAWTCSVHGSIHPLWRPQQASYESFAELVNRAADDLPTYLPWPMSPGWSIADFGCVANTEKAFATVTTTVGTSDLDGPVEVTVISEDPGVGLGSRCAGTAYDDPGEQIGLGPHAIHVRAGGRTVPMWTVDPSIEDDLFAKSVFAGEADGRWLWLVIRPASAALLLRDEWLLADVTGFGPEALEMPFGGARPTW</sequence>
<dbReference type="RefSeq" id="WP_123235431.1">
    <property type="nucleotide sequence ID" value="NZ_RJSG01000005.1"/>
</dbReference>
<proteinExistence type="predicted"/>
<dbReference type="Pfam" id="PF20544">
    <property type="entry name" value="DUF6758"/>
    <property type="match status" value="1"/>
</dbReference>